<dbReference type="Gene3D" id="3.90.1150.10">
    <property type="entry name" value="Aspartate Aminotransferase, domain 1"/>
    <property type="match status" value="1"/>
</dbReference>
<dbReference type="CDD" id="cd06454">
    <property type="entry name" value="KBL_like"/>
    <property type="match status" value="1"/>
</dbReference>
<dbReference type="SUPFAM" id="SSF53383">
    <property type="entry name" value="PLP-dependent transferases"/>
    <property type="match status" value="1"/>
</dbReference>
<keyword evidence="2" id="KW-0808">Transferase</keyword>
<feature type="domain" description="Aminotransferase class I/classII large" evidence="4">
    <location>
        <begin position="51"/>
        <end position="394"/>
    </location>
</feature>
<evidence type="ECO:0000256" key="3">
    <source>
        <dbReference type="ARBA" id="ARBA00022898"/>
    </source>
</evidence>
<evidence type="ECO:0000256" key="2">
    <source>
        <dbReference type="ARBA" id="ARBA00022679"/>
    </source>
</evidence>
<sequence length="397" mass="44969">MFINYASNYHMNDFINSIQEELQTLKEKRNFRSLPQLIHNKGEVVVNGQRMLNLSSNDYLGLSNDLSLRNDFLETLTPQTFLPTSSSSRLLTGNFTAYQELEQQLAYMFSTESTLVFNSGYHANTGILPAVSDIHTLILADKLVHASLIDGIRLSAAKCIRYRHNDLSQLKRLIEENYNHFNKIIIVTESIFSMDGDEADLSTIVKFKQHYPNVLLYVDEAHAFGVRGEKGLGCAEEQNCINDIDFLVGTFGKAIASTGAYIACRNVIRDYLINKMRTFIFTTALPPINVQWTSFILKRLSSFQEKRQHLLQISRKLKEALTCKGYVCPSVSHIVPMVVGDSKDTILKAEELQRKGFYALPVRPPTVPEGTSRIRFSLTADITKKEIDELINSILNK</sequence>
<dbReference type="PANTHER" id="PTHR13693">
    <property type="entry name" value="CLASS II AMINOTRANSFERASE/8-AMINO-7-OXONONANOATE SYNTHASE"/>
    <property type="match status" value="1"/>
</dbReference>
<reference evidence="5 6" key="1">
    <citation type="submission" date="2016-11" db="EMBL/GenBank/DDBJ databases">
        <authorList>
            <person name="Jaros S."/>
            <person name="Januszkiewicz K."/>
            <person name="Wedrychowicz H."/>
        </authorList>
    </citation>
    <scope>NUCLEOTIDE SEQUENCE [LARGE SCALE GENOMIC DNA]</scope>
    <source>
        <strain evidence="5 6">DSM 26883</strain>
    </source>
</reference>
<dbReference type="GO" id="GO:0030170">
    <property type="term" value="F:pyridoxal phosphate binding"/>
    <property type="evidence" value="ECO:0007669"/>
    <property type="project" value="InterPro"/>
</dbReference>
<dbReference type="InterPro" id="IPR004839">
    <property type="entry name" value="Aminotransferase_I/II_large"/>
</dbReference>
<dbReference type="InterPro" id="IPR015421">
    <property type="entry name" value="PyrdxlP-dep_Trfase_major"/>
</dbReference>
<proteinExistence type="predicted"/>
<dbReference type="GO" id="GO:0008710">
    <property type="term" value="F:8-amino-7-oxononanoate synthase activity"/>
    <property type="evidence" value="ECO:0007669"/>
    <property type="project" value="TreeGrafter"/>
</dbReference>
<keyword evidence="6" id="KW-1185">Reference proteome</keyword>
<name>A0A1M4Y0U4_9BACE</name>
<evidence type="ECO:0000313" key="5">
    <source>
        <dbReference type="EMBL" id="SHE99280.1"/>
    </source>
</evidence>
<protein>
    <submittedName>
        <fullName evidence="5">8-amino-7-oxononanoate synthase</fullName>
    </submittedName>
</protein>
<evidence type="ECO:0000313" key="6">
    <source>
        <dbReference type="Proteomes" id="UP000184436"/>
    </source>
</evidence>
<dbReference type="RefSeq" id="WP_245798475.1">
    <property type="nucleotide sequence ID" value="NZ_FQVD01000009.1"/>
</dbReference>
<keyword evidence="3" id="KW-0663">Pyridoxal phosphate</keyword>
<gene>
    <name evidence="5" type="ORF">SAMN05444349_10973</name>
</gene>
<dbReference type="InterPro" id="IPR050087">
    <property type="entry name" value="AON_synthase_class-II"/>
</dbReference>
<accession>A0A1M4Y0U4</accession>
<dbReference type="Proteomes" id="UP000184436">
    <property type="component" value="Unassembled WGS sequence"/>
</dbReference>
<organism evidence="5 6">
    <name type="scientific">Bacteroides faecichinchillae</name>
    <dbReference type="NCBI Taxonomy" id="871325"/>
    <lineage>
        <taxon>Bacteria</taxon>
        <taxon>Pseudomonadati</taxon>
        <taxon>Bacteroidota</taxon>
        <taxon>Bacteroidia</taxon>
        <taxon>Bacteroidales</taxon>
        <taxon>Bacteroidaceae</taxon>
        <taxon>Bacteroides</taxon>
    </lineage>
</organism>
<dbReference type="GO" id="GO:0009102">
    <property type="term" value="P:biotin biosynthetic process"/>
    <property type="evidence" value="ECO:0007669"/>
    <property type="project" value="TreeGrafter"/>
</dbReference>
<dbReference type="AlphaFoldDB" id="A0A1M4Y0U4"/>
<evidence type="ECO:0000259" key="4">
    <source>
        <dbReference type="Pfam" id="PF00155"/>
    </source>
</evidence>
<dbReference type="InterPro" id="IPR015424">
    <property type="entry name" value="PyrdxlP-dep_Trfase"/>
</dbReference>
<dbReference type="InterPro" id="IPR015422">
    <property type="entry name" value="PyrdxlP-dep_Trfase_small"/>
</dbReference>
<dbReference type="STRING" id="871325.SAMN05444349_10973"/>
<dbReference type="Gene3D" id="3.40.640.10">
    <property type="entry name" value="Type I PLP-dependent aspartate aminotransferase-like (Major domain)"/>
    <property type="match status" value="1"/>
</dbReference>
<evidence type="ECO:0000256" key="1">
    <source>
        <dbReference type="ARBA" id="ARBA00001933"/>
    </source>
</evidence>
<dbReference type="PANTHER" id="PTHR13693:SF100">
    <property type="entry name" value="8-AMINO-7-OXONONANOATE SYNTHASE"/>
    <property type="match status" value="1"/>
</dbReference>
<comment type="cofactor">
    <cofactor evidence="1">
        <name>pyridoxal 5'-phosphate</name>
        <dbReference type="ChEBI" id="CHEBI:597326"/>
    </cofactor>
</comment>
<dbReference type="Pfam" id="PF00155">
    <property type="entry name" value="Aminotran_1_2"/>
    <property type="match status" value="1"/>
</dbReference>
<dbReference type="EMBL" id="FQVD01000009">
    <property type="protein sequence ID" value="SHE99280.1"/>
    <property type="molecule type" value="Genomic_DNA"/>
</dbReference>